<accession>A0A917V1Z8</accession>
<organism evidence="2 3">
    <name type="scientific">Salinarimonas ramus</name>
    <dbReference type="NCBI Taxonomy" id="690164"/>
    <lineage>
        <taxon>Bacteria</taxon>
        <taxon>Pseudomonadati</taxon>
        <taxon>Pseudomonadota</taxon>
        <taxon>Alphaproteobacteria</taxon>
        <taxon>Hyphomicrobiales</taxon>
        <taxon>Salinarimonadaceae</taxon>
        <taxon>Salinarimonas</taxon>
    </lineage>
</organism>
<dbReference type="Proteomes" id="UP000600449">
    <property type="component" value="Unassembled WGS sequence"/>
</dbReference>
<name>A0A917V1Z8_9HYPH</name>
<comment type="caution">
    <text evidence="2">The sequence shown here is derived from an EMBL/GenBank/DDBJ whole genome shotgun (WGS) entry which is preliminary data.</text>
</comment>
<dbReference type="EMBL" id="BMMF01000002">
    <property type="protein sequence ID" value="GGK23871.1"/>
    <property type="molecule type" value="Genomic_DNA"/>
</dbReference>
<keyword evidence="3" id="KW-1185">Reference proteome</keyword>
<protein>
    <recommendedName>
        <fullName evidence="4">Ribbon-helix-helix protein CopG domain-containing protein</fullName>
    </recommendedName>
</protein>
<dbReference type="AlphaFoldDB" id="A0A917V1Z8"/>
<sequence>MADKSIPVEGKKRGRPPGSAYADPIPVRLTPEQIAEIDAWRARQAGEPSRSEAIRRLVGLALAGSR</sequence>
<reference evidence="2 3" key="1">
    <citation type="journal article" date="2014" name="Int. J. Syst. Evol. Microbiol.">
        <title>Complete genome sequence of Corynebacterium casei LMG S-19264T (=DSM 44701T), isolated from a smear-ripened cheese.</title>
        <authorList>
            <consortium name="US DOE Joint Genome Institute (JGI-PGF)"/>
            <person name="Walter F."/>
            <person name="Albersmeier A."/>
            <person name="Kalinowski J."/>
            <person name="Ruckert C."/>
        </authorList>
    </citation>
    <scope>NUCLEOTIDE SEQUENCE [LARGE SCALE GENOMIC DNA]</scope>
    <source>
        <strain evidence="2 3">CGMCC 1.9161</strain>
    </source>
</reference>
<evidence type="ECO:0000313" key="2">
    <source>
        <dbReference type="EMBL" id="GGK23871.1"/>
    </source>
</evidence>
<proteinExistence type="predicted"/>
<dbReference type="RefSeq" id="WP_188909844.1">
    <property type="nucleotide sequence ID" value="NZ_BMMF01000002.1"/>
</dbReference>
<gene>
    <name evidence="2" type="ORF">GCM10011322_08120</name>
</gene>
<evidence type="ECO:0000256" key="1">
    <source>
        <dbReference type="SAM" id="MobiDB-lite"/>
    </source>
</evidence>
<feature type="region of interest" description="Disordered" evidence="1">
    <location>
        <begin position="1"/>
        <end position="25"/>
    </location>
</feature>
<evidence type="ECO:0008006" key="4">
    <source>
        <dbReference type="Google" id="ProtNLM"/>
    </source>
</evidence>
<evidence type="ECO:0000313" key="3">
    <source>
        <dbReference type="Proteomes" id="UP000600449"/>
    </source>
</evidence>